<dbReference type="AlphaFoldDB" id="A0A3P3YHN1"/>
<protein>
    <submittedName>
        <fullName evidence="1">Uncharacterized protein</fullName>
    </submittedName>
</protein>
<dbReference type="InterPro" id="IPR051320">
    <property type="entry name" value="Viral_Replic_Matur_Polypro"/>
</dbReference>
<gene>
    <name evidence="1" type="ORF">PLBR_LOCUS6839</name>
</gene>
<keyword evidence="1" id="KW-0496">Mitochondrion</keyword>
<dbReference type="Proteomes" id="UP000290189">
    <property type="component" value="Unassembled WGS sequence"/>
</dbReference>
<evidence type="ECO:0000313" key="2">
    <source>
        <dbReference type="Proteomes" id="UP000290189"/>
    </source>
</evidence>
<dbReference type="InterPro" id="IPR043128">
    <property type="entry name" value="Rev_trsase/Diguanyl_cyclase"/>
</dbReference>
<accession>A0A3P3YHN1</accession>
<dbReference type="PANTHER" id="PTHR33064:SF37">
    <property type="entry name" value="RIBONUCLEASE H"/>
    <property type="match status" value="1"/>
</dbReference>
<geneLocation type="mitochondrion" evidence="1"/>
<dbReference type="InterPro" id="IPR043502">
    <property type="entry name" value="DNA/RNA_pol_sf"/>
</dbReference>
<dbReference type="SUPFAM" id="SSF56672">
    <property type="entry name" value="DNA/RNA polymerases"/>
    <property type="match status" value="1"/>
</dbReference>
<evidence type="ECO:0000313" key="1">
    <source>
        <dbReference type="EMBL" id="SPQ99624.1"/>
    </source>
</evidence>
<name>A0A3P3YHN1_PLABS</name>
<reference evidence="1 2" key="1">
    <citation type="submission" date="2018-03" db="EMBL/GenBank/DDBJ databases">
        <authorList>
            <person name="Fogelqvist J."/>
        </authorList>
    </citation>
    <scope>NUCLEOTIDE SEQUENCE [LARGE SCALE GENOMIC DNA]</scope>
</reference>
<dbReference type="EMBL" id="OVEO01000012">
    <property type="protein sequence ID" value="SPQ99624.1"/>
    <property type="molecule type" value="Genomic_DNA"/>
</dbReference>
<dbReference type="PANTHER" id="PTHR33064">
    <property type="entry name" value="POL PROTEIN"/>
    <property type="match status" value="1"/>
</dbReference>
<organism evidence="1 2">
    <name type="scientific">Plasmodiophora brassicae</name>
    <name type="common">Clubroot disease agent</name>
    <dbReference type="NCBI Taxonomy" id="37360"/>
    <lineage>
        <taxon>Eukaryota</taxon>
        <taxon>Sar</taxon>
        <taxon>Rhizaria</taxon>
        <taxon>Endomyxa</taxon>
        <taxon>Phytomyxea</taxon>
        <taxon>Plasmodiophorida</taxon>
        <taxon>Plasmodiophoridae</taxon>
        <taxon>Plasmodiophora</taxon>
    </lineage>
</organism>
<sequence>MPIISYGSDHASAEALKMHVTVPMTLNATCPLSILMSGKPFRPMLTNGMSSVLKHLFHRVTRRGSQHWHQVCSSFRDASDRFLKWTRLLHVQRYSSLLEHVCQTTTIERMSGMQEVLGDLLYLAALLWIDDVLGYVRDLAEYFVILEHILKRFHGYVVMLNPNRCHLWLRKVTWCGRVISAEGISFDESMINALKTMATPNMNAADLQQFLCALTWMRTSVPRFSERVHPLQQLLLESSRKIRSLKKLF</sequence>
<proteinExistence type="predicted"/>
<dbReference type="Gene3D" id="3.30.70.270">
    <property type="match status" value="2"/>
</dbReference>